<protein>
    <submittedName>
        <fullName evidence="6">Cytochrome c</fullName>
    </submittedName>
</protein>
<dbReference type="EMBL" id="JBCGDO010000028">
    <property type="protein sequence ID" value="MEM0543835.1"/>
    <property type="molecule type" value="Genomic_DNA"/>
</dbReference>
<comment type="caution">
    <text evidence="6">The sequence shown here is derived from an EMBL/GenBank/DDBJ whole genome shotgun (WGS) entry which is preliminary data.</text>
</comment>
<dbReference type="InterPro" id="IPR036909">
    <property type="entry name" value="Cyt_c-like_dom_sf"/>
</dbReference>
<keyword evidence="7" id="KW-1185">Reference proteome</keyword>
<keyword evidence="2 4" id="KW-0479">Metal-binding</keyword>
<dbReference type="PROSITE" id="PS51257">
    <property type="entry name" value="PROKAR_LIPOPROTEIN"/>
    <property type="match status" value="1"/>
</dbReference>
<evidence type="ECO:0000313" key="7">
    <source>
        <dbReference type="Proteomes" id="UP001460072"/>
    </source>
</evidence>
<keyword evidence="1 4" id="KW-0349">Heme</keyword>
<sequence>MKNLLKTVFVIVILVTTVSCKDDLKPNYQYMPNMYEAVGYETYAESDAFNSPTGLKGKEGQLPADGSIKRGFVPYEIPNTTEGYDFSKTVVQSPLDPAKVDMKKAEELYGIYCAICHGDTGNGMGKLVKQEKILGVPSYADRQISVGSVYHVQAYGLNSMGAYSNQMSQEERWMVSAYVMELKSKL</sequence>
<keyword evidence="3 4" id="KW-0408">Iron</keyword>
<dbReference type="Pfam" id="PF13442">
    <property type="entry name" value="Cytochrome_CBB3"/>
    <property type="match status" value="1"/>
</dbReference>
<reference evidence="6 7" key="1">
    <citation type="submission" date="2024-03" db="EMBL/GenBank/DDBJ databases">
        <title>Two novel species of the genus Flavobacterium exhibiting potentially degradation of complex polysaccharides.</title>
        <authorList>
            <person name="Lian X."/>
        </authorList>
    </citation>
    <scope>NUCLEOTIDE SEQUENCE [LARGE SCALE GENOMIC DNA]</scope>
    <source>
        <strain evidence="7">j3</strain>
    </source>
</reference>
<dbReference type="InterPro" id="IPR009056">
    <property type="entry name" value="Cyt_c-like_dom"/>
</dbReference>
<proteinExistence type="predicted"/>
<evidence type="ECO:0000256" key="2">
    <source>
        <dbReference type="ARBA" id="ARBA00022723"/>
    </source>
</evidence>
<accession>A0ABU9N897</accession>
<evidence type="ECO:0000256" key="1">
    <source>
        <dbReference type="ARBA" id="ARBA00022617"/>
    </source>
</evidence>
<dbReference type="SUPFAM" id="SSF46626">
    <property type="entry name" value="Cytochrome c"/>
    <property type="match status" value="1"/>
</dbReference>
<name>A0ABU9N897_9FLAO</name>
<feature type="domain" description="Cytochrome c" evidence="5">
    <location>
        <begin position="100"/>
        <end position="183"/>
    </location>
</feature>
<dbReference type="PROSITE" id="PS51007">
    <property type="entry name" value="CYTC"/>
    <property type="match status" value="1"/>
</dbReference>
<gene>
    <name evidence="6" type="ORF">WFZ85_14550</name>
</gene>
<dbReference type="RefSeq" id="WP_342697010.1">
    <property type="nucleotide sequence ID" value="NZ_JBCGDO010000028.1"/>
</dbReference>
<dbReference type="Gene3D" id="1.10.760.10">
    <property type="entry name" value="Cytochrome c-like domain"/>
    <property type="match status" value="1"/>
</dbReference>
<dbReference type="Proteomes" id="UP001460072">
    <property type="component" value="Unassembled WGS sequence"/>
</dbReference>
<dbReference type="PANTHER" id="PTHR40394">
    <property type="entry name" value="LIPOPROTEIN-RELATED"/>
    <property type="match status" value="1"/>
</dbReference>
<evidence type="ECO:0000256" key="3">
    <source>
        <dbReference type="ARBA" id="ARBA00023004"/>
    </source>
</evidence>
<evidence type="ECO:0000256" key="4">
    <source>
        <dbReference type="PROSITE-ProRule" id="PRU00433"/>
    </source>
</evidence>
<evidence type="ECO:0000259" key="5">
    <source>
        <dbReference type="PROSITE" id="PS51007"/>
    </source>
</evidence>
<dbReference type="PANTHER" id="PTHR40394:SF2">
    <property type="entry name" value="QUINOL:CYTOCHROME C OXIDOREDUCTASE MEMBRANE PROTEIN"/>
    <property type="match status" value="1"/>
</dbReference>
<organism evidence="6 7">
    <name type="scientific">Flavobacterium aureirubrum</name>
    <dbReference type="NCBI Taxonomy" id="3133147"/>
    <lineage>
        <taxon>Bacteria</taxon>
        <taxon>Pseudomonadati</taxon>
        <taxon>Bacteroidota</taxon>
        <taxon>Flavobacteriia</taxon>
        <taxon>Flavobacteriales</taxon>
        <taxon>Flavobacteriaceae</taxon>
        <taxon>Flavobacterium</taxon>
    </lineage>
</organism>
<evidence type="ECO:0000313" key="6">
    <source>
        <dbReference type="EMBL" id="MEM0543835.1"/>
    </source>
</evidence>